<feature type="domain" description="Cyclic nucleotide-binding" evidence="7">
    <location>
        <begin position="847"/>
        <end position="949"/>
    </location>
</feature>
<feature type="transmembrane region" description="Helical" evidence="6">
    <location>
        <begin position="520"/>
        <end position="540"/>
    </location>
</feature>
<feature type="compositionally biased region" description="Low complexity" evidence="5">
    <location>
        <begin position="98"/>
        <end position="108"/>
    </location>
</feature>
<feature type="transmembrane region" description="Helical" evidence="6">
    <location>
        <begin position="417"/>
        <end position="437"/>
    </location>
</feature>
<evidence type="ECO:0000256" key="3">
    <source>
        <dbReference type="ARBA" id="ARBA00022989"/>
    </source>
</evidence>
<dbReference type="Pfam" id="PF00027">
    <property type="entry name" value="cNMP_binding"/>
    <property type="match status" value="1"/>
</dbReference>
<keyword evidence="3 6" id="KW-1133">Transmembrane helix</keyword>
<sequence>MHISRIPLRTPSATPHSEDAFIFPEVDTTREAASTGIAPQAGSTVSLVSSNRSTDSLTDLTASTTTMGTTPSGAATPRGRQGPSGLSLLLARQVQDESPGSSSTPTPTLEYPNGRLPTDPAGDVPLEHPSARSALSPVRSFAGAAQVDRVSVHSETTPLLVDLEAAHHGNGGLFHPSSEGKERASRLLSLLRRPPAPHLSLHAAKDTAVTAVQSLPAVLLGTLLNILDGVSYGMIIFPAAGVFAGLGGTGVSMFFVSAIIAQLIYSAGGSGFAGANGSMMIEVVPFFHILANSIAEDIGEDNPRAVLATTILAFASSSILTGLMFFLLGALRLGSLIGFFPRHILVGCIGGVGVFLVITGFTVSTGMPEEDFDFSLEALTYVFLTIRNVLLWAPALALAVVLRLITHKYEHQLIFPMYFLAVPVVFYIVVAAAHLNMGALRDNGWLFDMGTSREPWYHFYTLFDFRAVQWDAFWATLPTQLALLFFNILHPPLNVPALAVSLDHDVDTNKELVAHGYSNFLAGALGTVPNYLVYVNTLLFYRVGGTTRVSGFMLAAATAVLLLIGTGPISYILKEALWDTRHRVSRMEYITIASIMICMTVWDFVIGVIFGIVVSCVFFVVQSSQRKSIRTLHTGETVMSTVRRPGAHRAYIREVSRQTSIVRLQGFLFFGTITHVEETIRTLVEGPAWQRNPVRFLILDLSLVAGVDMSAAEALVRVQRLLAARRVVLVLCGFSLESNVGRSLRNVELLDTEGVELFATFNDALEWTENVYLRTWFSSQKTETQAVVLPGREASSLVFEEAVAATPRNLQLVEAGWRTIARDHSPPDDEVAEAPEPYNTLVKVFSSYGPVDRDGFAPLIQCLERVCPAEGTVLWRQDDESDGLYIVESGVLRATYQFGEHTRPTEESMVPGTLAGELSTLSGLSRNATCVVERQAVLWKLSTEHLRRLEEGEPKLAREFTRLVLKAAKLDYDTLIAALATRQ</sequence>
<feature type="transmembrane region" description="Helical" evidence="6">
    <location>
        <begin position="343"/>
        <end position="361"/>
    </location>
</feature>
<evidence type="ECO:0000259" key="7">
    <source>
        <dbReference type="PROSITE" id="PS50042"/>
    </source>
</evidence>
<dbReference type="SMART" id="SM00100">
    <property type="entry name" value="cNMP"/>
    <property type="match status" value="1"/>
</dbReference>
<feature type="transmembrane region" description="Helical" evidence="6">
    <location>
        <begin position="593"/>
        <end position="621"/>
    </location>
</feature>
<dbReference type="InterPro" id="IPR036513">
    <property type="entry name" value="STAS_dom_sf"/>
</dbReference>
<dbReference type="InterPro" id="IPR018490">
    <property type="entry name" value="cNMP-bd_dom_sf"/>
</dbReference>
<evidence type="ECO:0000256" key="2">
    <source>
        <dbReference type="ARBA" id="ARBA00022692"/>
    </source>
</evidence>
<reference evidence="9 10" key="1">
    <citation type="submission" date="2019-01" db="EMBL/GenBank/DDBJ databases">
        <title>Genome sequencing of the rare red list fungi Fomitopsis rosea.</title>
        <authorList>
            <person name="Buettner E."/>
            <person name="Kellner H."/>
        </authorList>
    </citation>
    <scope>NUCLEOTIDE SEQUENCE [LARGE SCALE GENOMIC DNA]</scope>
    <source>
        <strain evidence="9 10">DSM 105464</strain>
    </source>
</reference>
<name>A0A4Y9Y5S4_9APHY</name>
<dbReference type="PROSITE" id="PS50042">
    <property type="entry name" value="CNMP_BINDING_3"/>
    <property type="match status" value="1"/>
</dbReference>
<dbReference type="Pfam" id="PF00916">
    <property type="entry name" value="Sulfate_transp"/>
    <property type="match status" value="1"/>
</dbReference>
<dbReference type="CDD" id="cd00038">
    <property type="entry name" value="CAP_ED"/>
    <property type="match status" value="1"/>
</dbReference>
<evidence type="ECO:0000259" key="8">
    <source>
        <dbReference type="PROSITE" id="PS50801"/>
    </source>
</evidence>
<dbReference type="PANTHER" id="PTHR43310">
    <property type="entry name" value="SULFATE TRANSPORTER YBAR-RELATED"/>
    <property type="match status" value="1"/>
</dbReference>
<dbReference type="EMBL" id="SEKV01000526">
    <property type="protein sequence ID" value="TFY56179.1"/>
    <property type="molecule type" value="Genomic_DNA"/>
</dbReference>
<dbReference type="InterPro" id="IPR052706">
    <property type="entry name" value="Membrane-Transporter-like"/>
</dbReference>
<dbReference type="CDD" id="cd07042">
    <property type="entry name" value="STAS_SulP_like_sulfate_transporter"/>
    <property type="match status" value="1"/>
</dbReference>
<comment type="subcellular location">
    <subcellularLocation>
        <location evidence="1">Membrane</location>
        <topology evidence="1">Multi-pass membrane protein</topology>
    </subcellularLocation>
</comment>
<feature type="compositionally biased region" description="Low complexity" evidence="5">
    <location>
        <begin position="53"/>
        <end position="77"/>
    </location>
</feature>
<dbReference type="GO" id="GO:0016020">
    <property type="term" value="C:membrane"/>
    <property type="evidence" value="ECO:0007669"/>
    <property type="project" value="UniProtKB-SubCell"/>
</dbReference>
<dbReference type="PROSITE" id="PS50801">
    <property type="entry name" value="STAS"/>
    <property type="match status" value="1"/>
</dbReference>
<feature type="transmembrane region" description="Helical" evidence="6">
    <location>
        <begin position="311"/>
        <end position="331"/>
    </location>
</feature>
<dbReference type="STRING" id="34475.A0A4Y9Y5S4"/>
<feature type="region of interest" description="Disordered" evidence="5">
    <location>
        <begin position="32"/>
        <end position="129"/>
    </location>
</feature>
<feature type="domain" description="STAS" evidence="8">
    <location>
        <begin position="661"/>
        <end position="768"/>
    </location>
</feature>
<evidence type="ECO:0000256" key="4">
    <source>
        <dbReference type="ARBA" id="ARBA00023136"/>
    </source>
</evidence>
<comment type="caution">
    <text evidence="9">The sequence shown here is derived from an EMBL/GenBank/DDBJ whole genome shotgun (WGS) entry which is preliminary data.</text>
</comment>
<dbReference type="SUPFAM" id="SSF51206">
    <property type="entry name" value="cAMP-binding domain-like"/>
    <property type="match status" value="1"/>
</dbReference>
<protein>
    <recommendedName>
        <fullName evidence="11">SulP family sulfate permease</fullName>
    </recommendedName>
</protein>
<proteinExistence type="predicted"/>
<dbReference type="InterPro" id="IPR000595">
    <property type="entry name" value="cNMP-bd_dom"/>
</dbReference>
<evidence type="ECO:0000256" key="1">
    <source>
        <dbReference type="ARBA" id="ARBA00004141"/>
    </source>
</evidence>
<feature type="transmembrane region" description="Helical" evidence="6">
    <location>
        <begin position="243"/>
        <end position="265"/>
    </location>
</feature>
<dbReference type="SUPFAM" id="SSF52091">
    <property type="entry name" value="SpoIIaa-like"/>
    <property type="match status" value="1"/>
</dbReference>
<dbReference type="AlphaFoldDB" id="A0A4Y9Y5S4"/>
<dbReference type="PANTHER" id="PTHR43310:SF4">
    <property type="entry name" value="AFR304WP"/>
    <property type="match status" value="1"/>
</dbReference>
<organism evidence="9 10">
    <name type="scientific">Rhodofomes roseus</name>
    <dbReference type="NCBI Taxonomy" id="34475"/>
    <lineage>
        <taxon>Eukaryota</taxon>
        <taxon>Fungi</taxon>
        <taxon>Dikarya</taxon>
        <taxon>Basidiomycota</taxon>
        <taxon>Agaricomycotina</taxon>
        <taxon>Agaricomycetes</taxon>
        <taxon>Polyporales</taxon>
        <taxon>Rhodofomes</taxon>
    </lineage>
</organism>
<feature type="transmembrane region" description="Helical" evidence="6">
    <location>
        <begin position="552"/>
        <end position="573"/>
    </location>
</feature>
<feature type="compositionally biased region" description="Polar residues" evidence="5">
    <location>
        <begin position="41"/>
        <end position="52"/>
    </location>
</feature>
<dbReference type="InterPro" id="IPR011547">
    <property type="entry name" value="SLC26A/SulP_dom"/>
</dbReference>
<evidence type="ECO:0000313" key="9">
    <source>
        <dbReference type="EMBL" id="TFY56179.1"/>
    </source>
</evidence>
<accession>A0A4Y9Y5S4</accession>
<feature type="transmembrane region" description="Helical" evidence="6">
    <location>
        <begin position="272"/>
        <end position="291"/>
    </location>
</feature>
<dbReference type="Gene3D" id="2.60.120.10">
    <property type="entry name" value="Jelly Rolls"/>
    <property type="match status" value="1"/>
</dbReference>
<evidence type="ECO:0000256" key="5">
    <source>
        <dbReference type="SAM" id="MobiDB-lite"/>
    </source>
</evidence>
<dbReference type="InterPro" id="IPR014710">
    <property type="entry name" value="RmlC-like_jellyroll"/>
</dbReference>
<evidence type="ECO:0000256" key="6">
    <source>
        <dbReference type="SAM" id="Phobius"/>
    </source>
</evidence>
<dbReference type="Pfam" id="PF01740">
    <property type="entry name" value="STAS"/>
    <property type="match status" value="1"/>
</dbReference>
<evidence type="ECO:0000313" key="10">
    <source>
        <dbReference type="Proteomes" id="UP000298390"/>
    </source>
</evidence>
<feature type="transmembrane region" description="Helical" evidence="6">
    <location>
        <begin position="381"/>
        <end position="405"/>
    </location>
</feature>
<gene>
    <name evidence="9" type="ORF">EVJ58_g7797</name>
</gene>
<dbReference type="Gene3D" id="3.30.750.24">
    <property type="entry name" value="STAS domain"/>
    <property type="match status" value="1"/>
</dbReference>
<evidence type="ECO:0008006" key="11">
    <source>
        <dbReference type="Google" id="ProtNLM"/>
    </source>
</evidence>
<keyword evidence="2 6" id="KW-0812">Transmembrane</keyword>
<dbReference type="InterPro" id="IPR002645">
    <property type="entry name" value="STAS_dom"/>
</dbReference>
<dbReference type="Proteomes" id="UP000298390">
    <property type="component" value="Unassembled WGS sequence"/>
</dbReference>
<keyword evidence="4 6" id="KW-0472">Membrane</keyword>